<feature type="compositionally biased region" description="Basic and acidic residues" evidence="6">
    <location>
        <begin position="11"/>
        <end position="20"/>
    </location>
</feature>
<evidence type="ECO:0000313" key="10">
    <source>
        <dbReference type="Proteomes" id="UP001437256"/>
    </source>
</evidence>
<feature type="domain" description="Major facilitator superfamily (MFS) profile" evidence="8">
    <location>
        <begin position="46"/>
        <end position="296"/>
    </location>
</feature>
<dbReference type="EMBL" id="JBBXMP010000059">
    <property type="protein sequence ID" value="KAL0064618.1"/>
    <property type="molecule type" value="Genomic_DNA"/>
</dbReference>
<gene>
    <name evidence="9" type="ORF">AAF712_008444</name>
</gene>
<evidence type="ECO:0000256" key="1">
    <source>
        <dbReference type="ARBA" id="ARBA00004141"/>
    </source>
</evidence>
<dbReference type="Proteomes" id="UP001437256">
    <property type="component" value="Unassembled WGS sequence"/>
</dbReference>
<evidence type="ECO:0000259" key="8">
    <source>
        <dbReference type="PROSITE" id="PS50850"/>
    </source>
</evidence>
<feature type="compositionally biased region" description="Polar residues" evidence="6">
    <location>
        <begin position="1"/>
        <end position="10"/>
    </location>
</feature>
<protein>
    <recommendedName>
        <fullName evidence="8">Major facilitator superfamily (MFS) profile domain-containing protein</fullName>
    </recommendedName>
</protein>
<evidence type="ECO:0000256" key="5">
    <source>
        <dbReference type="ARBA" id="ARBA00023136"/>
    </source>
</evidence>
<feature type="region of interest" description="Disordered" evidence="6">
    <location>
        <begin position="1"/>
        <end position="29"/>
    </location>
</feature>
<evidence type="ECO:0000256" key="2">
    <source>
        <dbReference type="ARBA" id="ARBA00022448"/>
    </source>
</evidence>
<dbReference type="Pfam" id="PF07690">
    <property type="entry name" value="MFS_1"/>
    <property type="match status" value="1"/>
</dbReference>
<accession>A0ABR2ZTC1</accession>
<proteinExistence type="predicted"/>
<comment type="caution">
    <text evidence="9">The sequence shown here is derived from an EMBL/GenBank/DDBJ whole genome shotgun (WGS) entry which is preliminary data.</text>
</comment>
<dbReference type="PANTHER" id="PTHR43791">
    <property type="entry name" value="PERMEASE-RELATED"/>
    <property type="match status" value="1"/>
</dbReference>
<sequence length="296" mass="33479">MGKSNSNSSVSEDRIEKSPTEVEIGNATDHEEVNEKKTLRYIDFRMLPILACTYAFSLIDRTNLSSARVAGMERALRLDIGARYSIATCMYFVTYIILQIPTNAIVRKIGVRIWITFVVTSWGAVTVGMGFVKHWGLLALCRALIGAFEAGFFPAIVFVITCWYKRHEVQTRIAAFYLSSALIGGFSPILAYGLSLMNGTQGIAGWSWIFIIEGIITLALGLACWFLIPEFPDRNTFLTQAQTAFVLRRVEEDRGDSVPDEITLRKMLHHMKDWKLWAFGEFHHAELRVQDLHDES</sequence>
<reference evidence="9 10" key="1">
    <citation type="submission" date="2024-05" db="EMBL/GenBank/DDBJ databases">
        <title>A draft genome resource for the thread blight pathogen Marasmius tenuissimus strain MS-2.</title>
        <authorList>
            <person name="Yulfo-Soto G.E."/>
            <person name="Baruah I.K."/>
            <person name="Amoako-Attah I."/>
            <person name="Bukari Y."/>
            <person name="Meinhardt L.W."/>
            <person name="Bailey B.A."/>
            <person name="Cohen S.P."/>
        </authorList>
    </citation>
    <scope>NUCLEOTIDE SEQUENCE [LARGE SCALE GENOMIC DNA]</scope>
    <source>
        <strain evidence="9 10">MS-2</strain>
    </source>
</reference>
<keyword evidence="4 7" id="KW-1133">Transmembrane helix</keyword>
<feature type="transmembrane region" description="Helical" evidence="7">
    <location>
        <begin position="113"/>
        <end position="132"/>
    </location>
</feature>
<dbReference type="SUPFAM" id="SSF103473">
    <property type="entry name" value="MFS general substrate transporter"/>
    <property type="match status" value="1"/>
</dbReference>
<evidence type="ECO:0000256" key="6">
    <source>
        <dbReference type="SAM" id="MobiDB-lite"/>
    </source>
</evidence>
<name>A0ABR2ZTC1_9AGAR</name>
<evidence type="ECO:0000256" key="4">
    <source>
        <dbReference type="ARBA" id="ARBA00022989"/>
    </source>
</evidence>
<feature type="transmembrane region" description="Helical" evidence="7">
    <location>
        <begin position="176"/>
        <end position="194"/>
    </location>
</feature>
<feature type="transmembrane region" description="Helical" evidence="7">
    <location>
        <begin position="206"/>
        <end position="228"/>
    </location>
</feature>
<keyword evidence="5 7" id="KW-0472">Membrane</keyword>
<evidence type="ECO:0000256" key="3">
    <source>
        <dbReference type="ARBA" id="ARBA00022692"/>
    </source>
</evidence>
<dbReference type="PANTHER" id="PTHR43791:SF3">
    <property type="entry name" value="MAJOR FACILITATOR SUPERFAMILY (MFS) PROFILE DOMAIN-CONTAINING PROTEIN"/>
    <property type="match status" value="1"/>
</dbReference>
<organism evidence="9 10">
    <name type="scientific">Marasmius tenuissimus</name>
    <dbReference type="NCBI Taxonomy" id="585030"/>
    <lineage>
        <taxon>Eukaryota</taxon>
        <taxon>Fungi</taxon>
        <taxon>Dikarya</taxon>
        <taxon>Basidiomycota</taxon>
        <taxon>Agaricomycotina</taxon>
        <taxon>Agaricomycetes</taxon>
        <taxon>Agaricomycetidae</taxon>
        <taxon>Agaricales</taxon>
        <taxon>Marasmiineae</taxon>
        <taxon>Marasmiaceae</taxon>
        <taxon>Marasmius</taxon>
    </lineage>
</organism>
<dbReference type="InterPro" id="IPR036259">
    <property type="entry name" value="MFS_trans_sf"/>
</dbReference>
<evidence type="ECO:0000313" key="9">
    <source>
        <dbReference type="EMBL" id="KAL0064618.1"/>
    </source>
</evidence>
<keyword evidence="2" id="KW-0813">Transport</keyword>
<dbReference type="PROSITE" id="PS50850">
    <property type="entry name" value="MFS"/>
    <property type="match status" value="1"/>
</dbReference>
<dbReference type="InterPro" id="IPR011701">
    <property type="entry name" value="MFS"/>
</dbReference>
<comment type="subcellular location">
    <subcellularLocation>
        <location evidence="1">Membrane</location>
        <topology evidence="1">Multi-pass membrane protein</topology>
    </subcellularLocation>
</comment>
<dbReference type="Gene3D" id="1.20.1250.20">
    <property type="entry name" value="MFS general substrate transporter like domains"/>
    <property type="match status" value="1"/>
</dbReference>
<evidence type="ECO:0000256" key="7">
    <source>
        <dbReference type="SAM" id="Phobius"/>
    </source>
</evidence>
<feature type="transmembrane region" description="Helical" evidence="7">
    <location>
        <begin position="84"/>
        <end position="106"/>
    </location>
</feature>
<feature type="transmembrane region" description="Helical" evidence="7">
    <location>
        <begin position="144"/>
        <end position="164"/>
    </location>
</feature>
<dbReference type="InterPro" id="IPR020846">
    <property type="entry name" value="MFS_dom"/>
</dbReference>
<keyword evidence="3 7" id="KW-0812">Transmembrane</keyword>
<keyword evidence="10" id="KW-1185">Reference proteome</keyword>